<keyword evidence="9" id="KW-0067">ATP-binding</keyword>
<dbReference type="EC" id="2.7.7.87" evidence="3"/>
<comment type="subcellular location">
    <subcellularLocation>
        <location evidence="1">Cytoplasm</location>
    </subcellularLocation>
</comment>
<evidence type="ECO:0000256" key="3">
    <source>
        <dbReference type="ARBA" id="ARBA00012584"/>
    </source>
</evidence>
<organism evidence="13 14">
    <name type="scientific">Fusobacterium varium ATCC 27725</name>
    <dbReference type="NCBI Taxonomy" id="469618"/>
    <lineage>
        <taxon>Bacteria</taxon>
        <taxon>Fusobacteriati</taxon>
        <taxon>Fusobacteriota</taxon>
        <taxon>Fusobacteriia</taxon>
        <taxon>Fusobacteriales</taxon>
        <taxon>Fusobacteriaceae</taxon>
        <taxon>Fusobacterium</taxon>
    </lineage>
</organism>
<dbReference type="InterPro" id="IPR006070">
    <property type="entry name" value="Sua5-like_dom"/>
</dbReference>
<evidence type="ECO:0000313" key="13">
    <source>
        <dbReference type="EMBL" id="AVQ30186.1"/>
    </source>
</evidence>
<evidence type="ECO:0000313" key="14">
    <source>
        <dbReference type="Proteomes" id="UP000241238"/>
    </source>
</evidence>
<evidence type="ECO:0000256" key="1">
    <source>
        <dbReference type="ARBA" id="ARBA00004496"/>
    </source>
</evidence>
<evidence type="ECO:0000256" key="11">
    <source>
        <dbReference type="ARBA" id="ARBA00048366"/>
    </source>
</evidence>
<proteinExistence type="inferred from homology"/>
<keyword evidence="8" id="KW-0547">Nucleotide-binding</keyword>
<dbReference type="RefSeq" id="WP_005949249.1">
    <property type="nucleotide sequence ID" value="NZ_CP028103.1"/>
</dbReference>
<keyword evidence="14" id="KW-1185">Reference proteome</keyword>
<accession>A0ABN5JDP5</accession>
<dbReference type="PANTHER" id="PTHR17490:SF16">
    <property type="entry name" value="THREONYLCARBAMOYL-AMP SYNTHASE"/>
    <property type="match status" value="1"/>
</dbReference>
<dbReference type="NCBIfam" id="TIGR00057">
    <property type="entry name" value="L-threonylcarbamoyladenylate synthase"/>
    <property type="match status" value="1"/>
</dbReference>
<keyword evidence="4" id="KW-0963">Cytoplasm</keyword>
<comment type="catalytic activity">
    <reaction evidence="11">
        <text>L-threonine + hydrogencarbonate + ATP = L-threonylcarbamoyladenylate + diphosphate + H2O</text>
        <dbReference type="Rhea" id="RHEA:36407"/>
        <dbReference type="ChEBI" id="CHEBI:15377"/>
        <dbReference type="ChEBI" id="CHEBI:17544"/>
        <dbReference type="ChEBI" id="CHEBI:30616"/>
        <dbReference type="ChEBI" id="CHEBI:33019"/>
        <dbReference type="ChEBI" id="CHEBI:57926"/>
        <dbReference type="ChEBI" id="CHEBI:73682"/>
        <dbReference type="EC" id="2.7.7.87"/>
    </reaction>
</comment>
<dbReference type="Proteomes" id="UP000241238">
    <property type="component" value="Chromosome"/>
</dbReference>
<evidence type="ECO:0000256" key="2">
    <source>
        <dbReference type="ARBA" id="ARBA00007663"/>
    </source>
</evidence>
<keyword evidence="5" id="KW-0808">Transferase</keyword>
<evidence type="ECO:0000256" key="9">
    <source>
        <dbReference type="ARBA" id="ARBA00022840"/>
    </source>
</evidence>
<dbReference type="EMBL" id="CP028103">
    <property type="protein sequence ID" value="AVQ30186.1"/>
    <property type="molecule type" value="Genomic_DNA"/>
</dbReference>
<dbReference type="PANTHER" id="PTHR17490">
    <property type="entry name" value="SUA5"/>
    <property type="match status" value="1"/>
</dbReference>
<dbReference type="InterPro" id="IPR017945">
    <property type="entry name" value="DHBP_synth_RibB-like_a/b_dom"/>
</dbReference>
<reference evidence="14" key="1">
    <citation type="journal article" date="2018" name="MSphere">
        <title>Fusobacterium Genomics Using MinION and Illumina Sequencing Enables Genome Completion and Correction.</title>
        <authorList>
            <person name="Todd S.M."/>
            <person name="Settlage R.E."/>
            <person name="Lahmers K.K."/>
            <person name="Slade D.J."/>
        </authorList>
    </citation>
    <scope>NUCLEOTIDE SEQUENCE [LARGE SCALE GENOMIC DNA]</scope>
    <source>
        <strain evidence="14">ATCC 27725</strain>
    </source>
</reference>
<evidence type="ECO:0000256" key="10">
    <source>
        <dbReference type="ARBA" id="ARBA00029774"/>
    </source>
</evidence>
<evidence type="ECO:0000256" key="5">
    <source>
        <dbReference type="ARBA" id="ARBA00022679"/>
    </source>
</evidence>
<sequence>MDRIKYTSLNADYNKIGKLLKEGNLIIYPTDTVYGVGGIIESDESIAKIYKAKERSFKSPLIVLVSDVSKIEKIAYIEEKNREKIEKLIKEFWPGGLTIILNKKDNVPDIMVSGGKTVGVRMPNLDTALKIIEAAGGLLPTTSANISGETTPRSYDELSEEFKERVEILVDGGRCPIGNASTIIDMSDKPKILRTGAISIEDIEKIIGKLNGEEIN</sequence>
<comment type="similarity">
    <text evidence="2">Belongs to the SUA5 family.</text>
</comment>
<evidence type="ECO:0000256" key="8">
    <source>
        <dbReference type="ARBA" id="ARBA00022741"/>
    </source>
</evidence>
<dbReference type="GeneID" id="77466883"/>
<name>A0ABN5JDP5_FUSVA</name>
<dbReference type="SUPFAM" id="SSF55821">
    <property type="entry name" value="YrdC/RibB"/>
    <property type="match status" value="1"/>
</dbReference>
<dbReference type="Gene3D" id="3.90.870.10">
    <property type="entry name" value="DHBP synthase"/>
    <property type="match status" value="1"/>
</dbReference>
<evidence type="ECO:0000256" key="7">
    <source>
        <dbReference type="ARBA" id="ARBA00022695"/>
    </source>
</evidence>
<protein>
    <recommendedName>
        <fullName evidence="10">L-threonylcarbamoyladenylate synthase</fullName>
        <ecNumber evidence="3">2.7.7.87</ecNumber>
    </recommendedName>
    <alternativeName>
        <fullName evidence="10">L-threonylcarbamoyladenylate synthase</fullName>
    </alternativeName>
</protein>
<evidence type="ECO:0000259" key="12">
    <source>
        <dbReference type="PROSITE" id="PS51163"/>
    </source>
</evidence>
<dbReference type="PROSITE" id="PS51163">
    <property type="entry name" value="YRDC"/>
    <property type="match status" value="1"/>
</dbReference>
<feature type="domain" description="YrdC-like" evidence="12">
    <location>
        <begin position="10"/>
        <end position="198"/>
    </location>
</feature>
<evidence type="ECO:0000256" key="4">
    <source>
        <dbReference type="ARBA" id="ARBA00022490"/>
    </source>
</evidence>
<dbReference type="InterPro" id="IPR050156">
    <property type="entry name" value="TC-AMP_synthase_SUA5"/>
</dbReference>
<keyword evidence="7" id="KW-0548">Nucleotidyltransferase</keyword>
<evidence type="ECO:0000256" key="6">
    <source>
        <dbReference type="ARBA" id="ARBA00022694"/>
    </source>
</evidence>
<dbReference type="Pfam" id="PF01300">
    <property type="entry name" value="Sua5_yciO_yrdC"/>
    <property type="match status" value="1"/>
</dbReference>
<keyword evidence="6" id="KW-0819">tRNA processing</keyword>
<gene>
    <name evidence="13" type="ORF">C4N18_02685</name>
</gene>